<dbReference type="AlphaFoldDB" id="A0A369J844"/>
<feature type="transmembrane region" description="Helical" evidence="1">
    <location>
        <begin position="35"/>
        <end position="54"/>
    </location>
</feature>
<dbReference type="Proteomes" id="UP000076154">
    <property type="component" value="Unassembled WGS sequence"/>
</dbReference>
<dbReference type="EMBL" id="LUEZ02000122">
    <property type="protein sequence ID" value="RDB16767.1"/>
    <property type="molecule type" value="Genomic_DNA"/>
</dbReference>
<accession>A0A369J844</accession>
<evidence type="ECO:0000313" key="2">
    <source>
        <dbReference type="EMBL" id="RDB16767.1"/>
    </source>
</evidence>
<protein>
    <submittedName>
        <fullName evidence="2">Uncharacterized protein</fullName>
    </submittedName>
</protein>
<proteinExistence type="predicted"/>
<reference evidence="2" key="1">
    <citation type="submission" date="2018-04" db="EMBL/GenBank/DDBJ databases">
        <title>Whole genome sequencing of Hypsizygus marmoreus.</title>
        <authorList>
            <person name="Choi I.-G."/>
            <person name="Min B."/>
            <person name="Kim J.-G."/>
            <person name="Kim S."/>
            <person name="Oh Y.-L."/>
            <person name="Kong W.-S."/>
            <person name="Park H."/>
            <person name="Jeong J."/>
            <person name="Song E.-S."/>
        </authorList>
    </citation>
    <scope>NUCLEOTIDE SEQUENCE [LARGE SCALE GENOMIC DNA]</scope>
    <source>
        <strain evidence="2">51987-8</strain>
    </source>
</reference>
<dbReference type="InParanoid" id="A0A369J844"/>
<keyword evidence="1" id="KW-1133">Transmembrane helix</keyword>
<organism evidence="2 3">
    <name type="scientific">Hypsizygus marmoreus</name>
    <name type="common">White beech mushroom</name>
    <name type="synonym">Agaricus marmoreus</name>
    <dbReference type="NCBI Taxonomy" id="39966"/>
    <lineage>
        <taxon>Eukaryota</taxon>
        <taxon>Fungi</taxon>
        <taxon>Dikarya</taxon>
        <taxon>Basidiomycota</taxon>
        <taxon>Agaricomycotina</taxon>
        <taxon>Agaricomycetes</taxon>
        <taxon>Agaricomycetidae</taxon>
        <taxon>Agaricales</taxon>
        <taxon>Tricholomatineae</taxon>
        <taxon>Lyophyllaceae</taxon>
        <taxon>Hypsizygus</taxon>
    </lineage>
</organism>
<evidence type="ECO:0000313" key="3">
    <source>
        <dbReference type="Proteomes" id="UP000076154"/>
    </source>
</evidence>
<gene>
    <name evidence="2" type="ORF">Hypma_002600</name>
</gene>
<comment type="caution">
    <text evidence="2">The sequence shown here is derived from an EMBL/GenBank/DDBJ whole genome shotgun (WGS) entry which is preliminary data.</text>
</comment>
<evidence type="ECO:0000256" key="1">
    <source>
        <dbReference type="SAM" id="Phobius"/>
    </source>
</evidence>
<keyword evidence="3" id="KW-1185">Reference proteome</keyword>
<sequence length="117" mass="12878">MPASRASPMLDSQPSSALDTFGFTVDHIRLTKFHVFYVLSLVALISAMCRWLGFCIDTSPTGYSGINGNLPEPCPSQAPDVFLTFAERTRRGGLRTLLIDQVGVVMYRLSMHGLARL</sequence>
<name>A0A369J844_HYPMA</name>
<keyword evidence="1" id="KW-0472">Membrane</keyword>
<keyword evidence="1" id="KW-0812">Transmembrane</keyword>